<reference evidence="18 19" key="1">
    <citation type="journal article" date="2016" name="Nat. Commun.">
        <title>Thousands of microbial genomes shed light on interconnected biogeochemical processes in an aquifer system.</title>
        <authorList>
            <person name="Anantharaman K."/>
            <person name="Brown C.T."/>
            <person name="Hug L.A."/>
            <person name="Sharon I."/>
            <person name="Castelle C.J."/>
            <person name="Probst A.J."/>
            <person name="Thomas B.C."/>
            <person name="Singh A."/>
            <person name="Wilkins M.J."/>
            <person name="Karaoz U."/>
            <person name="Brodie E.L."/>
            <person name="Williams K.H."/>
            <person name="Hubbard S.S."/>
            <person name="Banfield J.F."/>
        </authorList>
    </citation>
    <scope>NUCLEOTIDE SEQUENCE [LARGE SCALE GENOMIC DNA]</scope>
</reference>
<comment type="pathway">
    <text evidence="2 14">Cell wall biogenesis; peptidoglycan biosynthesis.</text>
</comment>
<accession>A0A1F6DRM2</accession>
<dbReference type="Proteomes" id="UP000177232">
    <property type="component" value="Unassembled WGS sequence"/>
</dbReference>
<proteinExistence type="inferred from homology"/>
<comment type="subcellular location">
    <subcellularLocation>
        <location evidence="1 14">Cytoplasm</location>
    </subcellularLocation>
</comment>
<evidence type="ECO:0000259" key="17">
    <source>
        <dbReference type="Pfam" id="PF08245"/>
    </source>
</evidence>
<evidence type="ECO:0000256" key="7">
    <source>
        <dbReference type="ARBA" id="ARBA00022741"/>
    </source>
</evidence>
<keyword evidence="8 14" id="KW-0067">ATP-binding</keyword>
<evidence type="ECO:0000256" key="12">
    <source>
        <dbReference type="ARBA" id="ARBA00023316"/>
    </source>
</evidence>
<protein>
    <recommendedName>
        <fullName evidence="3 14">UDP-N-acetylmuramate--L-alanine ligase</fullName>
        <ecNumber evidence="3 14">6.3.2.8</ecNumber>
    </recommendedName>
    <alternativeName>
        <fullName evidence="14">UDP-N-acetylmuramoyl-L-alanine synthetase</fullName>
    </alternativeName>
</protein>
<keyword evidence="11 14" id="KW-0131">Cell cycle</keyword>
<keyword evidence="4 14" id="KW-0963">Cytoplasm</keyword>
<dbReference type="InterPro" id="IPR005758">
    <property type="entry name" value="UDP-N-AcMur_Ala_ligase_MurC"/>
</dbReference>
<comment type="similarity">
    <text evidence="14">Belongs to the MurCDEF family.</text>
</comment>
<feature type="binding site" evidence="14">
    <location>
        <begin position="113"/>
        <end position="119"/>
    </location>
    <ligand>
        <name>ATP</name>
        <dbReference type="ChEBI" id="CHEBI:30616"/>
    </ligand>
</feature>
<evidence type="ECO:0000313" key="19">
    <source>
        <dbReference type="Proteomes" id="UP000177232"/>
    </source>
</evidence>
<dbReference type="GO" id="GO:0005524">
    <property type="term" value="F:ATP binding"/>
    <property type="evidence" value="ECO:0007669"/>
    <property type="project" value="UniProtKB-UniRule"/>
</dbReference>
<evidence type="ECO:0000256" key="1">
    <source>
        <dbReference type="ARBA" id="ARBA00004496"/>
    </source>
</evidence>
<keyword evidence="5 14" id="KW-0436">Ligase</keyword>
<dbReference type="STRING" id="1798496.A3C94_03075"/>
<evidence type="ECO:0000256" key="4">
    <source>
        <dbReference type="ARBA" id="ARBA00022490"/>
    </source>
</evidence>
<dbReference type="Gene3D" id="3.40.50.720">
    <property type="entry name" value="NAD(P)-binding Rossmann-like Domain"/>
    <property type="match status" value="1"/>
</dbReference>
<organism evidence="18 19">
    <name type="scientific">Candidatus Kaiserbacteria bacterium RIFCSPHIGHO2_02_FULL_55_17</name>
    <dbReference type="NCBI Taxonomy" id="1798496"/>
    <lineage>
        <taxon>Bacteria</taxon>
        <taxon>Candidatus Kaiseribacteriota</taxon>
    </lineage>
</organism>
<comment type="caution">
    <text evidence="18">The sequence shown here is derived from an EMBL/GenBank/DDBJ whole genome shotgun (WGS) entry which is preliminary data.</text>
</comment>
<feature type="domain" description="Mur ligase N-terminal catalytic" evidence="15">
    <location>
        <begin position="8"/>
        <end position="106"/>
    </location>
</feature>
<dbReference type="SUPFAM" id="SSF51984">
    <property type="entry name" value="MurCD N-terminal domain"/>
    <property type="match status" value="1"/>
</dbReference>
<evidence type="ECO:0000259" key="15">
    <source>
        <dbReference type="Pfam" id="PF01225"/>
    </source>
</evidence>
<dbReference type="SUPFAM" id="SSF53244">
    <property type="entry name" value="MurD-like peptide ligases, peptide-binding domain"/>
    <property type="match status" value="1"/>
</dbReference>
<evidence type="ECO:0000256" key="13">
    <source>
        <dbReference type="ARBA" id="ARBA00047833"/>
    </source>
</evidence>
<dbReference type="EMBL" id="MFLJ01000035">
    <property type="protein sequence ID" value="OGG64084.1"/>
    <property type="molecule type" value="Genomic_DNA"/>
</dbReference>
<dbReference type="SUPFAM" id="SSF53623">
    <property type="entry name" value="MurD-like peptide ligases, catalytic domain"/>
    <property type="match status" value="1"/>
</dbReference>
<dbReference type="InterPro" id="IPR036615">
    <property type="entry name" value="Mur_ligase_C_dom_sf"/>
</dbReference>
<evidence type="ECO:0000256" key="5">
    <source>
        <dbReference type="ARBA" id="ARBA00022598"/>
    </source>
</evidence>
<dbReference type="Pfam" id="PF02875">
    <property type="entry name" value="Mur_ligase_C"/>
    <property type="match status" value="1"/>
</dbReference>
<dbReference type="PANTHER" id="PTHR43445:SF3">
    <property type="entry name" value="UDP-N-ACETYLMURAMATE--L-ALANINE LIGASE"/>
    <property type="match status" value="1"/>
</dbReference>
<evidence type="ECO:0000313" key="18">
    <source>
        <dbReference type="EMBL" id="OGG64084.1"/>
    </source>
</evidence>
<dbReference type="EC" id="6.3.2.8" evidence="3 14"/>
<dbReference type="InterPro" id="IPR050061">
    <property type="entry name" value="MurCDEF_pg_biosynth"/>
</dbReference>
<keyword evidence="10 14" id="KW-0573">Peptidoglycan synthesis</keyword>
<dbReference type="Gene3D" id="3.90.190.20">
    <property type="entry name" value="Mur ligase, C-terminal domain"/>
    <property type="match status" value="1"/>
</dbReference>
<evidence type="ECO:0000256" key="14">
    <source>
        <dbReference type="HAMAP-Rule" id="MF_00046"/>
    </source>
</evidence>
<dbReference type="Pfam" id="PF08245">
    <property type="entry name" value="Mur_ligase_M"/>
    <property type="match status" value="1"/>
</dbReference>
<dbReference type="UniPathway" id="UPA00219"/>
<dbReference type="HAMAP" id="MF_00046">
    <property type="entry name" value="MurC"/>
    <property type="match status" value="1"/>
</dbReference>
<keyword evidence="12 14" id="KW-0961">Cell wall biogenesis/degradation</keyword>
<dbReference type="Gene3D" id="3.40.1190.10">
    <property type="entry name" value="Mur-like, catalytic domain"/>
    <property type="match status" value="1"/>
</dbReference>
<dbReference type="InterPro" id="IPR013221">
    <property type="entry name" value="Mur_ligase_cen"/>
</dbReference>
<dbReference type="GO" id="GO:0071555">
    <property type="term" value="P:cell wall organization"/>
    <property type="evidence" value="ECO:0007669"/>
    <property type="project" value="UniProtKB-KW"/>
</dbReference>
<keyword evidence="9 14" id="KW-0133">Cell shape</keyword>
<evidence type="ECO:0000256" key="11">
    <source>
        <dbReference type="ARBA" id="ARBA00023306"/>
    </source>
</evidence>
<feature type="domain" description="Mur ligase C-terminal" evidence="16">
    <location>
        <begin position="306"/>
        <end position="435"/>
    </location>
</feature>
<evidence type="ECO:0000256" key="2">
    <source>
        <dbReference type="ARBA" id="ARBA00004752"/>
    </source>
</evidence>
<dbReference type="PANTHER" id="PTHR43445">
    <property type="entry name" value="UDP-N-ACETYLMURAMATE--L-ALANINE LIGASE-RELATED"/>
    <property type="match status" value="1"/>
</dbReference>
<evidence type="ECO:0000256" key="6">
    <source>
        <dbReference type="ARBA" id="ARBA00022618"/>
    </source>
</evidence>
<dbReference type="InterPro" id="IPR000713">
    <property type="entry name" value="Mur_ligase_N"/>
</dbReference>
<dbReference type="GO" id="GO:0009252">
    <property type="term" value="P:peptidoglycan biosynthetic process"/>
    <property type="evidence" value="ECO:0007669"/>
    <property type="project" value="UniProtKB-UniRule"/>
</dbReference>
<dbReference type="GO" id="GO:0008763">
    <property type="term" value="F:UDP-N-acetylmuramate-L-alanine ligase activity"/>
    <property type="evidence" value="ECO:0007669"/>
    <property type="project" value="UniProtKB-UniRule"/>
</dbReference>
<dbReference type="AlphaFoldDB" id="A0A1F6DRM2"/>
<dbReference type="InterPro" id="IPR036565">
    <property type="entry name" value="Mur-like_cat_sf"/>
</dbReference>
<dbReference type="InterPro" id="IPR004101">
    <property type="entry name" value="Mur_ligase_C"/>
</dbReference>
<dbReference type="GO" id="GO:0051301">
    <property type="term" value="P:cell division"/>
    <property type="evidence" value="ECO:0007669"/>
    <property type="project" value="UniProtKB-KW"/>
</dbReference>
<dbReference type="GO" id="GO:0005737">
    <property type="term" value="C:cytoplasm"/>
    <property type="evidence" value="ECO:0007669"/>
    <property type="project" value="UniProtKB-SubCell"/>
</dbReference>
<comment type="function">
    <text evidence="14">Cell wall formation.</text>
</comment>
<sequence>MEQKAKMIHFIGIGGIGMSALAQYFNDQGVVVTGSDRDASPVTELLEKRGIRVAIGQKAENVPVDAGMVVYSDAVPVENPERARARELGIPELCYFKMLGQISAGKRTIAVAGTHGKTTTTGMLACILHDAGASPTAIVGSLVKDFGLNRPAEAIGRTDADKASVLGSNYVHGDSDLFVVEACEYRDHLLELTPQILVITNLEWDHTDWFPSLEPLQATFRRAIERVPADGAIVTDPRNPNIAPLLAAARASVIDYTKEPAYELRLPGEFNQNNARAAAAAARVAYPSITDDAIRASLAAFQGTWRRFEYKGKTARGADVYDDYAHHPTAVKETLRALRAKTKGKVFVAFHPHLYSRTRDLLDEFAVAFKDADQVFIAPIYPARELDDGTISSEILAERVNGNGTRARAATFEEIEQIFQSEPDAGDAVMTMGAGDIYKVADVLVMQK</sequence>
<dbReference type="GO" id="GO:0008360">
    <property type="term" value="P:regulation of cell shape"/>
    <property type="evidence" value="ECO:0007669"/>
    <property type="project" value="UniProtKB-KW"/>
</dbReference>
<evidence type="ECO:0000256" key="10">
    <source>
        <dbReference type="ARBA" id="ARBA00022984"/>
    </source>
</evidence>
<keyword evidence="7 14" id="KW-0547">Nucleotide-binding</keyword>
<gene>
    <name evidence="14" type="primary">murC</name>
    <name evidence="18" type="ORF">A3C94_03075</name>
</gene>
<evidence type="ECO:0000256" key="8">
    <source>
        <dbReference type="ARBA" id="ARBA00022840"/>
    </source>
</evidence>
<evidence type="ECO:0000256" key="3">
    <source>
        <dbReference type="ARBA" id="ARBA00012211"/>
    </source>
</evidence>
<name>A0A1F6DRM2_9BACT</name>
<evidence type="ECO:0000256" key="9">
    <source>
        <dbReference type="ARBA" id="ARBA00022960"/>
    </source>
</evidence>
<dbReference type="Pfam" id="PF01225">
    <property type="entry name" value="Mur_ligase"/>
    <property type="match status" value="1"/>
</dbReference>
<feature type="domain" description="Mur ligase central" evidence="17">
    <location>
        <begin position="111"/>
        <end position="259"/>
    </location>
</feature>
<keyword evidence="6 14" id="KW-0132">Cell division</keyword>
<evidence type="ECO:0000259" key="16">
    <source>
        <dbReference type="Pfam" id="PF02875"/>
    </source>
</evidence>
<comment type="catalytic activity">
    <reaction evidence="13 14">
        <text>UDP-N-acetyl-alpha-D-muramate + L-alanine + ATP = UDP-N-acetyl-alpha-D-muramoyl-L-alanine + ADP + phosphate + H(+)</text>
        <dbReference type="Rhea" id="RHEA:23372"/>
        <dbReference type="ChEBI" id="CHEBI:15378"/>
        <dbReference type="ChEBI" id="CHEBI:30616"/>
        <dbReference type="ChEBI" id="CHEBI:43474"/>
        <dbReference type="ChEBI" id="CHEBI:57972"/>
        <dbReference type="ChEBI" id="CHEBI:70757"/>
        <dbReference type="ChEBI" id="CHEBI:83898"/>
        <dbReference type="ChEBI" id="CHEBI:456216"/>
        <dbReference type="EC" id="6.3.2.8"/>
    </reaction>
</comment>